<evidence type="ECO:0000256" key="1">
    <source>
        <dbReference type="ARBA" id="ARBA00022679"/>
    </source>
</evidence>
<feature type="region of interest" description="Disordered" evidence="3">
    <location>
        <begin position="214"/>
        <end position="234"/>
    </location>
</feature>
<dbReference type="InterPro" id="IPR016181">
    <property type="entry name" value="Acyl_CoA_acyltransferase"/>
</dbReference>
<reference evidence="5" key="1">
    <citation type="submission" date="2021-06" db="EMBL/GenBank/DDBJ databases">
        <title>Sequencing of actinobacteria type strains.</title>
        <authorList>
            <person name="Nguyen G.-S."/>
            <person name="Wentzel A."/>
        </authorList>
    </citation>
    <scope>NUCLEOTIDE SEQUENCE</scope>
    <source>
        <strain evidence="5">P38-E01</strain>
    </source>
</reference>
<dbReference type="SUPFAM" id="SSF55729">
    <property type="entry name" value="Acyl-CoA N-acyltransferases (Nat)"/>
    <property type="match status" value="1"/>
</dbReference>
<dbReference type="PANTHER" id="PTHR43420">
    <property type="entry name" value="ACETYLTRANSFERASE"/>
    <property type="match status" value="1"/>
</dbReference>
<evidence type="ECO:0000313" key="5">
    <source>
        <dbReference type="EMBL" id="MBU7599218.1"/>
    </source>
</evidence>
<evidence type="ECO:0000256" key="2">
    <source>
        <dbReference type="ARBA" id="ARBA00023315"/>
    </source>
</evidence>
<evidence type="ECO:0000259" key="4">
    <source>
        <dbReference type="PROSITE" id="PS51186"/>
    </source>
</evidence>
<organism evidence="5 6">
    <name type="scientific">Streptomyces tardus</name>
    <dbReference type="NCBI Taxonomy" id="2780544"/>
    <lineage>
        <taxon>Bacteria</taxon>
        <taxon>Bacillati</taxon>
        <taxon>Actinomycetota</taxon>
        <taxon>Actinomycetes</taxon>
        <taxon>Kitasatosporales</taxon>
        <taxon>Streptomycetaceae</taxon>
        <taxon>Streptomyces</taxon>
    </lineage>
</organism>
<evidence type="ECO:0000313" key="6">
    <source>
        <dbReference type="Proteomes" id="UP000694501"/>
    </source>
</evidence>
<keyword evidence="2 5" id="KW-0012">Acyltransferase</keyword>
<dbReference type="InterPro" id="IPR050680">
    <property type="entry name" value="YpeA/RimI_acetyltransf"/>
</dbReference>
<keyword evidence="6" id="KW-1185">Reference proteome</keyword>
<dbReference type="InterPro" id="IPR056935">
    <property type="entry name" value="Rv0428c-like_C"/>
</dbReference>
<comment type="caution">
    <text evidence="5">The sequence shown here is derived from an EMBL/GenBank/DDBJ whole genome shotgun (WGS) entry which is preliminary data.</text>
</comment>
<dbReference type="Pfam" id="PF24553">
    <property type="entry name" value="Rv0428c_C"/>
    <property type="match status" value="1"/>
</dbReference>
<protein>
    <submittedName>
        <fullName evidence="5">GNAT family N-acetyltransferase</fullName>
        <ecNumber evidence="5">2.3.1.-</ecNumber>
    </submittedName>
</protein>
<dbReference type="AlphaFoldDB" id="A0A949JHZ5"/>
<dbReference type="InterPro" id="IPR000182">
    <property type="entry name" value="GNAT_dom"/>
</dbReference>
<dbReference type="PROSITE" id="PS51186">
    <property type="entry name" value="GNAT"/>
    <property type="match status" value="1"/>
</dbReference>
<evidence type="ECO:0000256" key="3">
    <source>
        <dbReference type="SAM" id="MobiDB-lite"/>
    </source>
</evidence>
<proteinExistence type="predicted"/>
<name>A0A949JHZ5_9ACTN</name>
<dbReference type="Proteomes" id="UP000694501">
    <property type="component" value="Unassembled WGS sequence"/>
</dbReference>
<dbReference type="EMBL" id="JAELVF020000001">
    <property type="protein sequence ID" value="MBU7599218.1"/>
    <property type="molecule type" value="Genomic_DNA"/>
</dbReference>
<sequence>MVERRTRGSRRRAEFTVSGRLEVRIEADDVGKRVSVRSLTRAGPASETFTDTVGVLTSWTAGVLWITRRDGRQVSLAEGDLVAGKVVPRTPAGRRGLPAAGTAELARVAARGWPPVEQEDLGGWRLRAADGFTRRANSVLPLGDPGVPTSQALAYVQDWYEARGLRPYVQTSTGGDGDGERLGAELTAHGWDIDVSAELWIAGLARVADTAAEQSEAASGKGPADPGEVQLSRTLPPGWLTRYQRVTTRGPAMTAVLEGGPSVWLASLPGAGGEAPAAIGRMVVDGRWAGFNAVETDPARRRRGLATTIMSALSRQALEEGASAAYLQVETDNEGARQMYERLGFARHHSYHHWRPGPR</sequence>
<feature type="domain" description="N-acetyltransferase" evidence="4">
    <location>
        <begin position="273"/>
        <end position="359"/>
    </location>
</feature>
<dbReference type="RefSeq" id="WP_211042070.1">
    <property type="nucleotide sequence ID" value="NZ_JAELVF020000001.1"/>
</dbReference>
<gene>
    <name evidence="5" type="ORF">JGS22_016765</name>
</gene>
<dbReference type="EC" id="2.3.1.-" evidence="5"/>
<accession>A0A949JHZ5</accession>
<dbReference type="Gene3D" id="3.40.630.30">
    <property type="match status" value="1"/>
</dbReference>
<dbReference type="GO" id="GO:0016747">
    <property type="term" value="F:acyltransferase activity, transferring groups other than amino-acyl groups"/>
    <property type="evidence" value="ECO:0007669"/>
    <property type="project" value="InterPro"/>
</dbReference>
<keyword evidence="1 5" id="KW-0808">Transferase</keyword>